<keyword evidence="3" id="KW-1185">Reference proteome</keyword>
<dbReference type="Proteomes" id="UP000184267">
    <property type="component" value="Unassembled WGS sequence"/>
</dbReference>
<dbReference type="OrthoDB" id="3197787at2759"/>
<feature type="compositionally biased region" description="Basic residues" evidence="1">
    <location>
        <begin position="281"/>
        <end position="291"/>
    </location>
</feature>
<gene>
    <name evidence="2" type="ORF">TRAPUB_13022</name>
</gene>
<accession>A0A1M2VS51</accession>
<feature type="region of interest" description="Disordered" evidence="1">
    <location>
        <begin position="1"/>
        <end position="86"/>
    </location>
</feature>
<dbReference type="AlphaFoldDB" id="A0A1M2VS51"/>
<dbReference type="OMA" id="WHCVWAM"/>
<feature type="compositionally biased region" description="Low complexity" evidence="1">
    <location>
        <begin position="257"/>
        <end position="270"/>
    </location>
</feature>
<evidence type="ECO:0000313" key="2">
    <source>
        <dbReference type="EMBL" id="OJT10423.1"/>
    </source>
</evidence>
<proteinExistence type="predicted"/>
<name>A0A1M2VS51_TRAPU</name>
<dbReference type="EMBL" id="MNAD01000776">
    <property type="protein sequence ID" value="OJT10423.1"/>
    <property type="molecule type" value="Genomic_DNA"/>
</dbReference>
<sequence>MSSYSSPSLSGSSRYARTDSSSSYPSSPSTSPGTTPPSPFSVKPPSSPLSPTFPHGNTRGYRSTPPPGERPQPERQGEASLGVDPSTLVGKTLTCVRRSRAHPTVTLHFADGASFQVRVVGYDPHFRGIPKKLESDSPVLNPVSGAADVSLTVKHAAMVTLADKAFQVQGGGGCGNAGAPGKGKGARESRWTQKHAAFAVKFVEQDGWHCVWATLAEYDDQDKERCLFRNFADVYVDSLHPPSAVPANAARAKPHNRSAPPRSRTASPAPERVPASPTTQKKQKPKRKNWKKKADAPKSRW</sequence>
<evidence type="ECO:0000313" key="3">
    <source>
        <dbReference type="Proteomes" id="UP000184267"/>
    </source>
</evidence>
<feature type="region of interest" description="Disordered" evidence="1">
    <location>
        <begin position="242"/>
        <end position="301"/>
    </location>
</feature>
<feature type="compositionally biased region" description="Low complexity" evidence="1">
    <location>
        <begin position="1"/>
        <end position="33"/>
    </location>
</feature>
<evidence type="ECO:0000256" key="1">
    <source>
        <dbReference type="SAM" id="MobiDB-lite"/>
    </source>
</evidence>
<comment type="caution">
    <text evidence="2">The sequence shown here is derived from an EMBL/GenBank/DDBJ whole genome shotgun (WGS) entry which is preliminary data.</text>
</comment>
<protein>
    <submittedName>
        <fullName evidence="2">Uncharacterized protein</fullName>
    </submittedName>
</protein>
<organism evidence="2 3">
    <name type="scientific">Trametes pubescens</name>
    <name type="common">White-rot fungus</name>
    <dbReference type="NCBI Taxonomy" id="154538"/>
    <lineage>
        <taxon>Eukaryota</taxon>
        <taxon>Fungi</taxon>
        <taxon>Dikarya</taxon>
        <taxon>Basidiomycota</taxon>
        <taxon>Agaricomycotina</taxon>
        <taxon>Agaricomycetes</taxon>
        <taxon>Polyporales</taxon>
        <taxon>Polyporaceae</taxon>
        <taxon>Trametes</taxon>
    </lineage>
</organism>
<feature type="compositionally biased region" description="Basic and acidic residues" evidence="1">
    <location>
        <begin position="292"/>
        <end position="301"/>
    </location>
</feature>
<reference evidence="2 3" key="1">
    <citation type="submission" date="2016-10" db="EMBL/GenBank/DDBJ databases">
        <title>Genome sequence of the basidiomycete white-rot fungus Trametes pubescens.</title>
        <authorList>
            <person name="Makela M.R."/>
            <person name="Granchi Z."/>
            <person name="Peng M."/>
            <person name="De Vries R.P."/>
            <person name="Grigoriev I."/>
            <person name="Riley R."/>
            <person name="Hilden K."/>
        </authorList>
    </citation>
    <scope>NUCLEOTIDE SEQUENCE [LARGE SCALE GENOMIC DNA]</scope>
    <source>
        <strain evidence="2 3">FBCC735</strain>
    </source>
</reference>